<evidence type="ECO:0000313" key="8">
    <source>
        <dbReference type="Proteomes" id="UP000437131"/>
    </source>
</evidence>
<proteinExistence type="inferred from homology"/>
<evidence type="ECO:0000256" key="5">
    <source>
        <dbReference type="ARBA" id="ARBA00023136"/>
    </source>
</evidence>
<comment type="similarity">
    <text evidence="2">Belongs to the PucC family.</text>
</comment>
<feature type="transmembrane region" description="Helical" evidence="6">
    <location>
        <begin position="57"/>
        <end position="77"/>
    </location>
</feature>
<evidence type="ECO:0000256" key="6">
    <source>
        <dbReference type="SAM" id="Phobius"/>
    </source>
</evidence>
<sequence length="481" mass="51601">MTSNNYQSISLSDTTIPKVNTLTMFRLGLFNLGIGLISVLTLAVLNRVMIAELGIPASIAAGVLAISQLVSPTRIWLGQLSDGKKLFGFHRTGYIRLGVIISGIAIFFAIQLVWLLGSNIIINNGWQWNNVTIFVSILLAIVFVVQGIATGACSTPFTALLVDISDEDNRSKIVATIWSMLMVGIVIGGISGKILLNNLSGVEGEGIPLATLQAPINGIFLVVPIIVVILTLVATWGVEKKYSRFRQRSSFQDREEGVSFKKALKILTSSRQTGIFFSFLVMITLSLFMQEAVLEPYGAEVFNMPIGDTTLLNSFWGVGILLGYGTTGFFVVPRLGKNNTTRLGCILVALSFGLIIFSGLTQTPSVLKGAMVLFGIAAGITTIGAISLMLDLTAAETAGTFVGAWGLAQSLSRGIAIAVGGWILDLGRFLFNNPWLAYSLVFVCEALCIIGAIALLNRVNVQEFQATTRKATAMVMEGDLD</sequence>
<reference evidence="7 8" key="1">
    <citation type="submission" date="2019-11" db="EMBL/GenBank/DDBJ databases">
        <title>Isolation of a new High Light Tolerant Cyanobacteria.</title>
        <authorList>
            <person name="Dobson Z."/>
            <person name="Vaughn N."/>
            <person name="Vaughn M."/>
            <person name="Fromme P."/>
            <person name="Mazor Y."/>
        </authorList>
    </citation>
    <scope>NUCLEOTIDE SEQUENCE [LARGE SCALE GENOMIC DNA]</scope>
    <source>
        <strain evidence="7 8">0216</strain>
    </source>
</reference>
<dbReference type="Proteomes" id="UP000437131">
    <property type="component" value="Unassembled WGS sequence"/>
</dbReference>
<dbReference type="Gene3D" id="1.20.1250.20">
    <property type="entry name" value="MFS general substrate transporter like domains"/>
    <property type="match status" value="1"/>
</dbReference>
<feature type="transmembrane region" description="Helical" evidence="6">
    <location>
        <begin position="369"/>
        <end position="390"/>
    </location>
</feature>
<dbReference type="SUPFAM" id="SSF103473">
    <property type="entry name" value="MFS general substrate transporter"/>
    <property type="match status" value="1"/>
</dbReference>
<dbReference type="PIRSF" id="PIRSF016565">
    <property type="entry name" value="PucC"/>
    <property type="match status" value="1"/>
</dbReference>
<feature type="transmembrane region" description="Helical" evidence="6">
    <location>
        <begin position="216"/>
        <end position="238"/>
    </location>
</feature>
<keyword evidence="5 6" id="KW-0472">Membrane</keyword>
<dbReference type="PANTHER" id="PTHR23538">
    <property type="entry name" value="44.5 KD BACTERIOCHLOROPHYLL SYNTHASE SUBUNIT"/>
    <property type="match status" value="1"/>
</dbReference>
<organism evidence="7 8">
    <name type="scientific">Cyanobacterium aponinum 0216</name>
    <dbReference type="NCBI Taxonomy" id="2676140"/>
    <lineage>
        <taxon>Bacteria</taxon>
        <taxon>Bacillati</taxon>
        <taxon>Cyanobacteriota</taxon>
        <taxon>Cyanophyceae</taxon>
        <taxon>Oscillatoriophycideae</taxon>
        <taxon>Chroococcales</taxon>
        <taxon>Geminocystaceae</taxon>
        <taxon>Cyanobacterium</taxon>
    </lineage>
</organism>
<comment type="subcellular location">
    <subcellularLocation>
        <location evidence="1">Membrane</location>
        <topology evidence="1">Multi-pass membrane protein</topology>
    </subcellularLocation>
</comment>
<feature type="transmembrane region" description="Helical" evidence="6">
    <location>
        <begin position="97"/>
        <end position="121"/>
    </location>
</feature>
<feature type="transmembrane region" description="Helical" evidence="6">
    <location>
        <begin position="344"/>
        <end position="363"/>
    </location>
</feature>
<evidence type="ECO:0000256" key="1">
    <source>
        <dbReference type="ARBA" id="ARBA00004141"/>
    </source>
</evidence>
<dbReference type="GO" id="GO:0016020">
    <property type="term" value="C:membrane"/>
    <property type="evidence" value="ECO:0007669"/>
    <property type="project" value="UniProtKB-SubCell"/>
</dbReference>
<comment type="caution">
    <text evidence="7">The sequence shown here is derived from an EMBL/GenBank/DDBJ whole genome shotgun (WGS) entry which is preliminary data.</text>
</comment>
<feature type="transmembrane region" description="Helical" evidence="6">
    <location>
        <begin position="133"/>
        <end position="161"/>
    </location>
</feature>
<dbReference type="InterPro" id="IPR004896">
    <property type="entry name" value="PucC-rel"/>
</dbReference>
<evidence type="ECO:0000313" key="7">
    <source>
        <dbReference type="EMBL" id="MTF38049.1"/>
    </source>
</evidence>
<feature type="transmembrane region" description="Helical" evidence="6">
    <location>
        <begin position="274"/>
        <end position="294"/>
    </location>
</feature>
<evidence type="ECO:0000256" key="3">
    <source>
        <dbReference type="ARBA" id="ARBA00022692"/>
    </source>
</evidence>
<accession>A0A844GT11</accession>
<feature type="transmembrane region" description="Helical" evidence="6">
    <location>
        <begin position="27"/>
        <end position="45"/>
    </location>
</feature>
<dbReference type="EMBL" id="WMIA01000003">
    <property type="protein sequence ID" value="MTF38049.1"/>
    <property type="molecule type" value="Genomic_DNA"/>
</dbReference>
<name>A0A844GT11_9CHRO</name>
<dbReference type="InterPro" id="IPR026036">
    <property type="entry name" value="PucC"/>
</dbReference>
<protein>
    <submittedName>
        <fullName evidence="7">MFS transporter</fullName>
    </submittedName>
</protein>
<evidence type="ECO:0000256" key="2">
    <source>
        <dbReference type="ARBA" id="ARBA00008412"/>
    </source>
</evidence>
<feature type="transmembrane region" description="Helical" evidence="6">
    <location>
        <begin position="314"/>
        <end position="332"/>
    </location>
</feature>
<feature type="transmembrane region" description="Helical" evidence="6">
    <location>
        <begin position="402"/>
        <end position="423"/>
    </location>
</feature>
<gene>
    <name evidence="7" type="ORF">GGC33_03820</name>
</gene>
<evidence type="ECO:0000256" key="4">
    <source>
        <dbReference type="ARBA" id="ARBA00022989"/>
    </source>
</evidence>
<dbReference type="PANTHER" id="PTHR23538:SF1">
    <property type="entry name" value="44.5 KD BACTERIOCHLOROPHYLL SYNTHASE SUBUNIT"/>
    <property type="match status" value="1"/>
</dbReference>
<dbReference type="AlphaFoldDB" id="A0A844GT11"/>
<dbReference type="CDD" id="cd06176">
    <property type="entry name" value="MFS_BCD_PucC-like"/>
    <property type="match status" value="1"/>
</dbReference>
<feature type="transmembrane region" description="Helical" evidence="6">
    <location>
        <begin position="435"/>
        <end position="456"/>
    </location>
</feature>
<dbReference type="RefSeq" id="WP_155082922.1">
    <property type="nucleotide sequence ID" value="NZ_WMIA01000003.1"/>
</dbReference>
<keyword evidence="3 6" id="KW-0812">Transmembrane</keyword>
<keyword evidence="4 6" id="KW-1133">Transmembrane helix</keyword>
<dbReference type="Pfam" id="PF03209">
    <property type="entry name" value="PUCC"/>
    <property type="match status" value="1"/>
</dbReference>
<feature type="transmembrane region" description="Helical" evidence="6">
    <location>
        <begin position="173"/>
        <end position="196"/>
    </location>
</feature>
<dbReference type="InterPro" id="IPR036259">
    <property type="entry name" value="MFS_trans_sf"/>
</dbReference>